<dbReference type="Proteomes" id="UP001308179">
    <property type="component" value="Unassembled WGS sequence"/>
</dbReference>
<evidence type="ECO:0000313" key="3">
    <source>
        <dbReference type="Proteomes" id="UP001308179"/>
    </source>
</evidence>
<comment type="caution">
    <text evidence="2">The sequence shown here is derived from an EMBL/GenBank/DDBJ whole genome shotgun (WGS) entry which is preliminary data.</text>
</comment>
<gene>
    <name evidence="2" type="ORF">LTR32_002943</name>
</gene>
<dbReference type="EMBL" id="JAVRRR010000163">
    <property type="protein sequence ID" value="KAK5145262.1"/>
    <property type="molecule type" value="Genomic_DNA"/>
</dbReference>
<reference evidence="2 3" key="1">
    <citation type="submission" date="2023-08" db="EMBL/GenBank/DDBJ databases">
        <title>Black Yeasts Isolated from many extreme environments.</title>
        <authorList>
            <person name="Coleine C."/>
            <person name="Stajich J.E."/>
            <person name="Selbmann L."/>
        </authorList>
    </citation>
    <scope>NUCLEOTIDE SEQUENCE [LARGE SCALE GENOMIC DNA]</scope>
    <source>
        <strain evidence="2 3">CCFEE 5386</strain>
    </source>
</reference>
<evidence type="ECO:0000256" key="1">
    <source>
        <dbReference type="SAM" id="MobiDB-lite"/>
    </source>
</evidence>
<proteinExistence type="predicted"/>
<organism evidence="2 3">
    <name type="scientific">Rachicladosporium monterosium</name>
    <dbReference type="NCBI Taxonomy" id="1507873"/>
    <lineage>
        <taxon>Eukaryota</taxon>
        <taxon>Fungi</taxon>
        <taxon>Dikarya</taxon>
        <taxon>Ascomycota</taxon>
        <taxon>Pezizomycotina</taxon>
        <taxon>Dothideomycetes</taxon>
        <taxon>Dothideomycetidae</taxon>
        <taxon>Cladosporiales</taxon>
        <taxon>Cladosporiaceae</taxon>
        <taxon>Rachicladosporium</taxon>
    </lineage>
</organism>
<name>A0ABR0L9Z4_9PEZI</name>
<feature type="region of interest" description="Disordered" evidence="1">
    <location>
        <begin position="124"/>
        <end position="145"/>
    </location>
</feature>
<keyword evidence="3" id="KW-1185">Reference proteome</keyword>
<evidence type="ECO:0000313" key="2">
    <source>
        <dbReference type="EMBL" id="KAK5145262.1"/>
    </source>
</evidence>
<protein>
    <submittedName>
        <fullName evidence="2">Uncharacterized protein</fullName>
    </submittedName>
</protein>
<sequence>MFMRCSKLGNAAGAVREETALIVAELDYLALAVTLAGAYVAATSRIRSNVAEYLPEYRRRRKALLGRKAKQQIHQCLAVRLLSFFAFLDPEDIFLESFRHEADPSTAKSARAEGDWGRFVTGVAKEGGGGEAQSTCRRPPPSIIS</sequence>
<accession>A0ABR0L9Z4</accession>